<evidence type="ECO:0000256" key="1">
    <source>
        <dbReference type="ARBA" id="ARBA00004123"/>
    </source>
</evidence>
<feature type="region of interest" description="Disordered" evidence="5">
    <location>
        <begin position="1"/>
        <end position="88"/>
    </location>
</feature>
<dbReference type="PANTHER" id="PTHR13408:SF0">
    <property type="entry name" value="DNA-DIRECTED RNA POLYMERASE III SUBUNIT RPC4"/>
    <property type="match status" value="1"/>
</dbReference>
<feature type="compositionally biased region" description="Acidic residues" evidence="5">
    <location>
        <begin position="311"/>
        <end position="326"/>
    </location>
</feature>
<evidence type="ECO:0008006" key="8">
    <source>
        <dbReference type="Google" id="ProtNLM"/>
    </source>
</evidence>
<dbReference type="EMBL" id="GG692395">
    <property type="protein sequence ID" value="EER35755.1"/>
    <property type="molecule type" value="Genomic_DNA"/>
</dbReference>
<keyword evidence="3" id="KW-0804">Transcription</keyword>
<name>C5M355_CANTT</name>
<dbReference type="PANTHER" id="PTHR13408">
    <property type="entry name" value="DNA-DIRECTED RNA POLYMERASE III"/>
    <property type="match status" value="1"/>
</dbReference>
<feature type="compositionally biased region" description="Basic residues" evidence="5">
    <location>
        <begin position="32"/>
        <end position="41"/>
    </location>
</feature>
<dbReference type="HOGENOM" id="CLU_056234_0_0_1"/>
<dbReference type="Pfam" id="PF05132">
    <property type="entry name" value="RNA_pol_Rpc4"/>
    <property type="match status" value="1"/>
</dbReference>
<sequence length="490" mass="53925">MSNRLESLNSKKPASGTGSTSSTPGKGPGAKPKFKPKVVVRKSKEERAKVAPTLKTEPTTRKPVSNRGRGGARGGRGGGRGGRNYAGTHILSNGFLSAGAVSIGNSNGSKLGLTNDLIYGGENGGSEFISGLKLKEEKIRNDSDDEGSGSSSEGSGNDGRQRINMTKEYRFREEDVVLFPVRPFRDDGIKRKEPIYNQQQQQVEQSNEEIKLKTEPGLEDSATPMPISLTQSRESTVKSENIDEKLEMIKESKSKLESKIVQGDPYAIEESNRLITDYQQILDIVTGKLDKLLSVPTTIKHKVKKEKTADDIEVDNEDGEADNDDDDEFVEEEEIIEPDENYVLFQLPKHLPSYNRAPTLVKLEKGVKPVDEPYNAEEISQLATHTSALRGQIGKINIHQSGKITIDLGDKNIRLNATKGASTDFLQELAMIEMMEQKDKEKEKEKPEGSNDIEADEDIQMVDDEGRSIKGKLVRLGTISEKIVATPSIQ</sequence>
<dbReference type="eggNOG" id="KOG3122">
    <property type="taxonomic scope" value="Eukaryota"/>
</dbReference>
<dbReference type="Proteomes" id="UP000002037">
    <property type="component" value="Unassembled WGS sequence"/>
</dbReference>
<dbReference type="GeneID" id="8301197"/>
<feature type="region of interest" description="Disordered" evidence="5">
    <location>
        <begin position="214"/>
        <end position="238"/>
    </location>
</feature>
<accession>C5M355</accession>
<dbReference type="GO" id="GO:0005666">
    <property type="term" value="C:RNA polymerase III complex"/>
    <property type="evidence" value="ECO:0007669"/>
    <property type="project" value="InterPro"/>
</dbReference>
<feature type="region of interest" description="Disordered" evidence="5">
    <location>
        <begin position="139"/>
        <end position="167"/>
    </location>
</feature>
<dbReference type="STRING" id="294747.C5M355"/>
<gene>
    <name evidence="6" type="ORF">CTRG_00494</name>
</gene>
<dbReference type="VEuPathDB" id="FungiDB:CTRG_00494"/>
<feature type="compositionally biased region" description="Basic and acidic residues" evidence="5">
    <location>
        <begin position="437"/>
        <end position="449"/>
    </location>
</feature>
<dbReference type="RefSeq" id="XP_002545713.1">
    <property type="nucleotide sequence ID" value="XM_002545667.1"/>
</dbReference>
<evidence type="ECO:0000256" key="2">
    <source>
        <dbReference type="ARBA" id="ARBA00022478"/>
    </source>
</evidence>
<dbReference type="KEGG" id="ctp:CTRG_00494"/>
<feature type="compositionally biased region" description="Acidic residues" evidence="5">
    <location>
        <begin position="451"/>
        <end position="463"/>
    </location>
</feature>
<feature type="region of interest" description="Disordered" evidence="5">
    <location>
        <begin position="437"/>
        <end position="464"/>
    </location>
</feature>
<feature type="compositionally biased region" description="Gly residues" evidence="5">
    <location>
        <begin position="68"/>
        <end position="84"/>
    </location>
</feature>
<proteinExistence type="predicted"/>
<feature type="region of interest" description="Disordered" evidence="5">
    <location>
        <begin position="190"/>
        <end position="209"/>
    </location>
</feature>
<feature type="compositionally biased region" description="Low complexity" evidence="5">
    <location>
        <begin position="10"/>
        <end position="31"/>
    </location>
</feature>
<comment type="subcellular location">
    <subcellularLocation>
        <location evidence="1">Nucleus</location>
    </subcellularLocation>
</comment>
<keyword evidence="7" id="KW-1185">Reference proteome</keyword>
<evidence type="ECO:0000313" key="6">
    <source>
        <dbReference type="EMBL" id="EER35755.1"/>
    </source>
</evidence>
<evidence type="ECO:0000256" key="3">
    <source>
        <dbReference type="ARBA" id="ARBA00023163"/>
    </source>
</evidence>
<keyword evidence="2" id="KW-0240">DNA-directed RNA polymerase</keyword>
<evidence type="ECO:0000256" key="5">
    <source>
        <dbReference type="SAM" id="MobiDB-lite"/>
    </source>
</evidence>
<organism evidence="6 7">
    <name type="scientific">Candida tropicalis (strain ATCC MYA-3404 / T1)</name>
    <name type="common">Yeast</name>
    <dbReference type="NCBI Taxonomy" id="294747"/>
    <lineage>
        <taxon>Eukaryota</taxon>
        <taxon>Fungi</taxon>
        <taxon>Dikarya</taxon>
        <taxon>Ascomycota</taxon>
        <taxon>Saccharomycotina</taxon>
        <taxon>Pichiomycetes</taxon>
        <taxon>Debaryomycetaceae</taxon>
        <taxon>Candida/Lodderomyces clade</taxon>
        <taxon>Candida</taxon>
    </lineage>
</organism>
<dbReference type="AlphaFoldDB" id="C5M355"/>
<reference evidence="6 7" key="1">
    <citation type="journal article" date="2009" name="Nature">
        <title>Evolution of pathogenicity and sexual reproduction in eight Candida genomes.</title>
        <authorList>
            <person name="Butler G."/>
            <person name="Rasmussen M.D."/>
            <person name="Lin M.F."/>
            <person name="Santos M.A."/>
            <person name="Sakthikumar S."/>
            <person name="Munro C.A."/>
            <person name="Rheinbay E."/>
            <person name="Grabherr M."/>
            <person name="Forche A."/>
            <person name="Reedy J.L."/>
            <person name="Agrafioti I."/>
            <person name="Arnaud M.B."/>
            <person name="Bates S."/>
            <person name="Brown A.J."/>
            <person name="Brunke S."/>
            <person name="Costanzo M.C."/>
            <person name="Fitzpatrick D.A."/>
            <person name="de Groot P.W."/>
            <person name="Harris D."/>
            <person name="Hoyer L.L."/>
            <person name="Hube B."/>
            <person name="Klis F.M."/>
            <person name="Kodira C."/>
            <person name="Lennard N."/>
            <person name="Logue M.E."/>
            <person name="Martin R."/>
            <person name="Neiman A.M."/>
            <person name="Nikolaou E."/>
            <person name="Quail M.A."/>
            <person name="Quinn J."/>
            <person name="Santos M.C."/>
            <person name="Schmitzberger F.F."/>
            <person name="Sherlock G."/>
            <person name="Shah P."/>
            <person name="Silverstein K.A."/>
            <person name="Skrzypek M.S."/>
            <person name="Soll D."/>
            <person name="Staggs R."/>
            <person name="Stansfield I."/>
            <person name="Stumpf M.P."/>
            <person name="Sudbery P.E."/>
            <person name="Srikantha T."/>
            <person name="Zeng Q."/>
            <person name="Berman J."/>
            <person name="Berriman M."/>
            <person name="Heitman J."/>
            <person name="Gow N.A."/>
            <person name="Lorenz M.C."/>
            <person name="Birren B.W."/>
            <person name="Kellis M."/>
            <person name="Cuomo C.A."/>
        </authorList>
    </citation>
    <scope>NUCLEOTIDE SEQUENCE [LARGE SCALE GENOMIC DNA]</scope>
    <source>
        <strain evidence="7">ATCC MYA-3404 / T1</strain>
    </source>
</reference>
<keyword evidence="4" id="KW-0539">Nucleus</keyword>
<dbReference type="GO" id="GO:0042797">
    <property type="term" value="P:tRNA transcription by RNA polymerase III"/>
    <property type="evidence" value="ECO:0007669"/>
    <property type="project" value="TreeGrafter"/>
</dbReference>
<evidence type="ECO:0000256" key="4">
    <source>
        <dbReference type="ARBA" id="ARBA00023242"/>
    </source>
</evidence>
<feature type="region of interest" description="Disordered" evidence="5">
    <location>
        <begin position="306"/>
        <end position="326"/>
    </location>
</feature>
<dbReference type="OrthoDB" id="5836119at2759"/>
<dbReference type="GO" id="GO:0003677">
    <property type="term" value="F:DNA binding"/>
    <property type="evidence" value="ECO:0007669"/>
    <property type="project" value="InterPro"/>
</dbReference>
<evidence type="ECO:0000313" key="7">
    <source>
        <dbReference type="Proteomes" id="UP000002037"/>
    </source>
</evidence>
<protein>
    <recommendedName>
        <fullName evidence="8">DNA-directed RNA polymerase III subunit RPC4</fullName>
    </recommendedName>
</protein>
<dbReference type="InterPro" id="IPR007811">
    <property type="entry name" value="RPC4"/>
</dbReference>